<dbReference type="AlphaFoldDB" id="A0A934IYL3"/>
<accession>A0A934IYL3</accession>
<evidence type="ECO:0000313" key="2">
    <source>
        <dbReference type="EMBL" id="MBJ3784334.1"/>
    </source>
</evidence>
<dbReference type="Proteomes" id="UP000602124">
    <property type="component" value="Unassembled WGS sequence"/>
</dbReference>
<keyword evidence="3" id="KW-1185">Reference proteome</keyword>
<evidence type="ECO:0000256" key="1">
    <source>
        <dbReference type="SAM" id="MobiDB-lite"/>
    </source>
</evidence>
<name>A0A934IYL3_9HYPH</name>
<reference evidence="2" key="1">
    <citation type="submission" date="2020-12" db="EMBL/GenBank/DDBJ databases">
        <title>Devosia sp. MSA67 isolated from Mo River.</title>
        <authorList>
            <person name="Ma F."/>
            <person name="Zi Z."/>
        </authorList>
    </citation>
    <scope>NUCLEOTIDE SEQUENCE</scope>
    <source>
        <strain evidence="2">MSA67</strain>
    </source>
</reference>
<sequence length="61" mass="7024">MPDHLERRPENREIHRDGVPPMPAYAPTEDTDNPHSTTLREEQEFPVDPNRPVDPENDPAP</sequence>
<feature type="region of interest" description="Disordered" evidence="1">
    <location>
        <begin position="1"/>
        <end position="61"/>
    </location>
</feature>
<gene>
    <name evidence="2" type="ORF">JEQ47_06350</name>
</gene>
<protein>
    <submittedName>
        <fullName evidence="2">Uncharacterized protein</fullName>
    </submittedName>
</protein>
<dbReference type="RefSeq" id="WP_198875508.1">
    <property type="nucleotide sequence ID" value="NZ_JAEKMH010000001.1"/>
</dbReference>
<feature type="compositionally biased region" description="Basic and acidic residues" evidence="1">
    <location>
        <begin position="1"/>
        <end position="18"/>
    </location>
</feature>
<evidence type="ECO:0000313" key="3">
    <source>
        <dbReference type="Proteomes" id="UP000602124"/>
    </source>
</evidence>
<comment type="caution">
    <text evidence="2">The sequence shown here is derived from an EMBL/GenBank/DDBJ whole genome shotgun (WGS) entry which is preliminary data.</text>
</comment>
<dbReference type="EMBL" id="JAEKMH010000001">
    <property type="protein sequence ID" value="MBJ3784334.1"/>
    <property type="molecule type" value="Genomic_DNA"/>
</dbReference>
<organism evidence="2 3">
    <name type="scientific">Devosia sediminis</name>
    <dbReference type="NCBI Taxonomy" id="2798801"/>
    <lineage>
        <taxon>Bacteria</taxon>
        <taxon>Pseudomonadati</taxon>
        <taxon>Pseudomonadota</taxon>
        <taxon>Alphaproteobacteria</taxon>
        <taxon>Hyphomicrobiales</taxon>
        <taxon>Devosiaceae</taxon>
        <taxon>Devosia</taxon>
    </lineage>
</organism>
<proteinExistence type="predicted"/>